<feature type="transmembrane region" description="Helical" evidence="1">
    <location>
        <begin position="46"/>
        <end position="65"/>
    </location>
</feature>
<feature type="transmembrane region" description="Helical" evidence="1">
    <location>
        <begin position="20"/>
        <end position="40"/>
    </location>
</feature>
<sequence length="84" mass="9313">MSEPRQPLVDARESRPLKGILLTVVGIGCITFNDAMMKLIIDDHPIGEAIFVRGLFALVPIAFLVRRAGGIRSLKFHDTAVQLW</sequence>
<accession>A0A383BRD2</accession>
<keyword evidence="1" id="KW-0812">Transmembrane</keyword>
<reference evidence="2" key="1">
    <citation type="submission" date="2018-05" db="EMBL/GenBank/DDBJ databases">
        <authorList>
            <person name="Lanie J.A."/>
            <person name="Ng W.-L."/>
            <person name="Kazmierczak K.M."/>
            <person name="Andrzejewski T.M."/>
            <person name="Davidsen T.M."/>
            <person name="Wayne K.J."/>
            <person name="Tettelin H."/>
            <person name="Glass J.I."/>
            <person name="Rusch D."/>
            <person name="Podicherti R."/>
            <person name="Tsui H.-C.T."/>
            <person name="Winkler M.E."/>
        </authorList>
    </citation>
    <scope>NUCLEOTIDE SEQUENCE</scope>
</reference>
<evidence type="ECO:0000313" key="2">
    <source>
        <dbReference type="EMBL" id="SVE22390.1"/>
    </source>
</evidence>
<organism evidence="2">
    <name type="scientific">marine metagenome</name>
    <dbReference type="NCBI Taxonomy" id="408172"/>
    <lineage>
        <taxon>unclassified sequences</taxon>
        <taxon>metagenomes</taxon>
        <taxon>ecological metagenomes</taxon>
    </lineage>
</organism>
<dbReference type="PROSITE" id="PS51257">
    <property type="entry name" value="PROKAR_LIPOPROTEIN"/>
    <property type="match status" value="1"/>
</dbReference>
<evidence type="ECO:0008006" key="3">
    <source>
        <dbReference type="Google" id="ProtNLM"/>
    </source>
</evidence>
<protein>
    <recommendedName>
        <fullName evidence="3">EamA domain-containing protein</fullName>
    </recommendedName>
</protein>
<keyword evidence="1" id="KW-1133">Transmembrane helix</keyword>
<evidence type="ECO:0000256" key="1">
    <source>
        <dbReference type="SAM" id="Phobius"/>
    </source>
</evidence>
<name>A0A383BRD2_9ZZZZ</name>
<dbReference type="EMBL" id="UINC01202540">
    <property type="protein sequence ID" value="SVE22390.1"/>
    <property type="molecule type" value="Genomic_DNA"/>
</dbReference>
<proteinExistence type="predicted"/>
<keyword evidence="1" id="KW-0472">Membrane</keyword>
<dbReference type="AlphaFoldDB" id="A0A383BRD2"/>
<gene>
    <name evidence="2" type="ORF">METZ01_LOCUS475244</name>
</gene>
<feature type="non-terminal residue" evidence="2">
    <location>
        <position position="84"/>
    </location>
</feature>